<proteinExistence type="predicted"/>
<dbReference type="EMBL" id="JAENHN010000010">
    <property type="protein sequence ID" value="MBK1809741.1"/>
    <property type="molecule type" value="Genomic_DNA"/>
</dbReference>
<keyword evidence="2" id="KW-0812">Transmembrane</keyword>
<protein>
    <submittedName>
        <fullName evidence="5">Tim44 domain-containing protein</fullName>
    </submittedName>
</protein>
<comment type="caution">
    <text evidence="5">The sequence shown here is derived from an EMBL/GenBank/DDBJ whole genome shotgun (WGS) entry which is preliminary data.</text>
</comment>
<feature type="region of interest" description="Disordered" evidence="1">
    <location>
        <begin position="34"/>
        <end position="60"/>
    </location>
</feature>
<dbReference type="InterPro" id="IPR032710">
    <property type="entry name" value="NTF2-like_dom_sf"/>
</dbReference>
<feature type="signal peptide" evidence="3">
    <location>
        <begin position="1"/>
        <end position="31"/>
    </location>
</feature>
<dbReference type="Gene3D" id="3.10.450.240">
    <property type="match status" value="1"/>
</dbReference>
<keyword evidence="2" id="KW-0472">Membrane</keyword>
<dbReference type="RefSeq" id="WP_200266286.1">
    <property type="nucleotide sequence ID" value="NZ_JAENHN010000010.1"/>
</dbReference>
<evidence type="ECO:0000256" key="1">
    <source>
        <dbReference type="SAM" id="MobiDB-lite"/>
    </source>
</evidence>
<dbReference type="SMART" id="SM00978">
    <property type="entry name" value="Tim44"/>
    <property type="match status" value="1"/>
</dbReference>
<gene>
    <name evidence="5" type="ORF">JHL18_03690</name>
</gene>
<dbReference type="Pfam" id="PF04280">
    <property type="entry name" value="Tim44"/>
    <property type="match status" value="1"/>
</dbReference>
<dbReference type="Proteomes" id="UP000596739">
    <property type="component" value="Unassembled WGS sequence"/>
</dbReference>
<name>A0ABS1EK54_9CLOT</name>
<accession>A0ABS1EK54</accession>
<sequence>MGGKNFISFIKKLCGVLVVILIISGSSTAYARAGGGGGSSGGGGGGTGGSHSSSRNSTGSRNPISAILSFGAFAIMASAGTIILRAQIGKKKVKSISVIKDLSKSDDNWNYKNIKREIEETFYKVQTAWMERDQDLAKEYMSEELYTKHRTQTEWMKIKKQKNILKGITLLGASPIGVEDHEGIDKDIIWVHIKAKSQDYIIDEETNEVIEGKARRYVQFEEYWKFIRKEQRWVLDEIRQIDEISDLNFFTIDVNNKDQ</sequence>
<evidence type="ECO:0000256" key="3">
    <source>
        <dbReference type="SAM" id="SignalP"/>
    </source>
</evidence>
<keyword evidence="3" id="KW-0732">Signal</keyword>
<reference evidence="6" key="1">
    <citation type="submission" date="2021-01" db="EMBL/GenBank/DDBJ databases">
        <title>Genome public.</title>
        <authorList>
            <person name="Liu C."/>
            <person name="Sun Q."/>
        </authorList>
    </citation>
    <scope>NUCLEOTIDE SEQUENCE [LARGE SCALE GENOMIC DNA]</scope>
    <source>
        <strain evidence="6">YIM B02505</strain>
    </source>
</reference>
<evidence type="ECO:0000313" key="5">
    <source>
        <dbReference type="EMBL" id="MBK1809741.1"/>
    </source>
</evidence>
<evidence type="ECO:0000313" key="6">
    <source>
        <dbReference type="Proteomes" id="UP000596739"/>
    </source>
</evidence>
<feature type="compositionally biased region" description="Gly residues" evidence="1">
    <location>
        <begin position="34"/>
        <end position="49"/>
    </location>
</feature>
<evidence type="ECO:0000256" key="2">
    <source>
        <dbReference type="SAM" id="Phobius"/>
    </source>
</evidence>
<dbReference type="InterPro" id="IPR007379">
    <property type="entry name" value="Tim44-like_dom"/>
</dbReference>
<feature type="chain" id="PRO_5045127334" evidence="3">
    <location>
        <begin position="32"/>
        <end position="259"/>
    </location>
</feature>
<keyword evidence="6" id="KW-1185">Reference proteome</keyword>
<feature type="domain" description="Tim44-like" evidence="4">
    <location>
        <begin position="95"/>
        <end position="240"/>
    </location>
</feature>
<dbReference type="SUPFAM" id="SSF54427">
    <property type="entry name" value="NTF2-like"/>
    <property type="match status" value="1"/>
</dbReference>
<evidence type="ECO:0000259" key="4">
    <source>
        <dbReference type="SMART" id="SM00978"/>
    </source>
</evidence>
<feature type="transmembrane region" description="Helical" evidence="2">
    <location>
        <begin position="64"/>
        <end position="84"/>
    </location>
</feature>
<keyword evidence="2" id="KW-1133">Transmembrane helix</keyword>
<feature type="compositionally biased region" description="Low complexity" evidence="1">
    <location>
        <begin position="50"/>
        <end position="60"/>
    </location>
</feature>
<organism evidence="5 6">
    <name type="scientific">Clostridium yunnanense</name>
    <dbReference type="NCBI Taxonomy" id="2800325"/>
    <lineage>
        <taxon>Bacteria</taxon>
        <taxon>Bacillati</taxon>
        <taxon>Bacillota</taxon>
        <taxon>Clostridia</taxon>
        <taxon>Eubacteriales</taxon>
        <taxon>Clostridiaceae</taxon>
        <taxon>Clostridium</taxon>
    </lineage>
</organism>